<dbReference type="EMBL" id="CABFNO020001253">
    <property type="protein sequence ID" value="CAG9974893.1"/>
    <property type="molecule type" value="Genomic_DNA"/>
</dbReference>
<reference evidence="3" key="1">
    <citation type="submission" date="2019-06" db="EMBL/GenBank/DDBJ databases">
        <authorList>
            <person name="Broberg M."/>
        </authorList>
    </citation>
    <scope>NUCLEOTIDE SEQUENCE [LARGE SCALE GENOMIC DNA]</scope>
</reference>
<evidence type="ECO:0000256" key="1">
    <source>
        <dbReference type="SAM" id="Phobius"/>
    </source>
</evidence>
<organism evidence="2 3">
    <name type="scientific">Clonostachys byssicola</name>
    <dbReference type="NCBI Taxonomy" id="160290"/>
    <lineage>
        <taxon>Eukaryota</taxon>
        <taxon>Fungi</taxon>
        <taxon>Dikarya</taxon>
        <taxon>Ascomycota</taxon>
        <taxon>Pezizomycotina</taxon>
        <taxon>Sordariomycetes</taxon>
        <taxon>Hypocreomycetidae</taxon>
        <taxon>Hypocreales</taxon>
        <taxon>Bionectriaceae</taxon>
        <taxon>Clonostachys</taxon>
    </lineage>
</organism>
<keyword evidence="1" id="KW-1133">Transmembrane helix</keyword>
<protein>
    <submittedName>
        <fullName evidence="2">Uncharacterized protein</fullName>
    </submittedName>
</protein>
<reference evidence="2 3" key="2">
    <citation type="submission" date="2021-10" db="EMBL/GenBank/DDBJ databases">
        <authorList>
            <person name="Piombo E."/>
        </authorList>
    </citation>
    <scope>NUCLEOTIDE SEQUENCE [LARGE SCALE GENOMIC DNA]</scope>
</reference>
<evidence type="ECO:0000313" key="2">
    <source>
        <dbReference type="EMBL" id="CAG9974893.1"/>
    </source>
</evidence>
<comment type="caution">
    <text evidence="2">The sequence shown here is derived from an EMBL/GenBank/DDBJ whole genome shotgun (WGS) entry which is preliminary data.</text>
</comment>
<dbReference type="AlphaFoldDB" id="A0A9N9XTX1"/>
<dbReference type="Proteomes" id="UP000754883">
    <property type="component" value="Unassembled WGS sequence"/>
</dbReference>
<accession>A0A9N9XTX1</accession>
<name>A0A9N9XTX1_9HYPO</name>
<sequence>MNRNIPWKEVPPKHKKLSILLTSRVPEASQTEIRDNNTHRRFSNCELLCIHAITTFVARTKTPLGTIVPLATVVTPIVAVATSTVTVAAAMITALVPTVFAIASTVIAVPPHWEVPAHKT</sequence>
<evidence type="ECO:0000313" key="3">
    <source>
        <dbReference type="Proteomes" id="UP000754883"/>
    </source>
</evidence>
<keyword evidence="1" id="KW-0472">Membrane</keyword>
<keyword evidence="1" id="KW-0812">Transmembrane</keyword>
<feature type="transmembrane region" description="Helical" evidence="1">
    <location>
        <begin position="64"/>
        <end position="81"/>
    </location>
</feature>
<keyword evidence="3" id="KW-1185">Reference proteome</keyword>
<proteinExistence type="predicted"/>
<feature type="transmembrane region" description="Helical" evidence="1">
    <location>
        <begin position="87"/>
        <end position="109"/>
    </location>
</feature>
<gene>
    <name evidence="2" type="ORF">CBYS24578_00016591</name>
</gene>